<feature type="region of interest" description="Disordered" evidence="1">
    <location>
        <begin position="621"/>
        <end position="650"/>
    </location>
</feature>
<dbReference type="EMBL" id="BX950229">
    <property type="protein sequence ID" value="CAF30037.1"/>
    <property type="molecule type" value="Genomic_DNA"/>
</dbReference>
<evidence type="ECO:0000259" key="2">
    <source>
        <dbReference type="Pfam" id="PF10592"/>
    </source>
</evidence>
<evidence type="ECO:0000256" key="1">
    <source>
        <dbReference type="SAM" id="MobiDB-lite"/>
    </source>
</evidence>
<evidence type="ECO:0000313" key="3">
    <source>
        <dbReference type="EMBL" id="CAF30037.1"/>
    </source>
</evidence>
<feature type="domain" description="Abortive phage infection protein C-terminal" evidence="2">
    <location>
        <begin position="255"/>
        <end position="556"/>
    </location>
</feature>
<dbReference type="EnsemblBacteria" id="CAF30037">
    <property type="protein sequence ID" value="CAF30037"/>
    <property type="gene ID" value="MMP0481"/>
</dbReference>
<dbReference type="Pfam" id="PF10592">
    <property type="entry name" value="AIPR"/>
    <property type="match status" value="1"/>
</dbReference>
<dbReference type="OrthoDB" id="7920at2157"/>
<dbReference type="KEGG" id="mmp:MMP0481"/>
<sequence>MLNADFYKVIDTELEKIIADPKNAEHFEKLKQPNQKKSHAFLIWFLNFYGEYYSVKNLITDGPNDNSCDIIFPRKNSFGEDVYYVVQSKWNTIGKIHEKNDSSDVKKALADFSTILEDGITKFPNNKFKDQYRKLMKHIRNNKEVRFIFLSLSEYNDDVNDVVSGFKTGNGTDILFLDINNIKKDYIEREYKDNSLNNPLEYYYDPYESEITLNIERFGNHDCIDLNDLDLHSYVFIITPKTIHELFKKYRTGLFNKNVRNPLKNSEHNQKIEETLKTCPNRFWYYNNGITAITKNAGKLNNKISQLITLNGLQVINGAQTVYSIYDAYDKANKSRREVLDKNVKILFRLIESSDEPLNLEITRYTNSQNKILSSDFMANDEIQIRLQNESFNGTFWYERKRGEFVNNPEGVRIIDSRLIARDYITFHLQKLQDALYNYNNVFKSHKEDKNGIYEKIFNENTTFKDILISYLVSVLVRGSLFRTYLKNTMNKTDQELLNLKDSDLNMTDRDIQELNHMLIPIIGLINPILIDYLSKKGKITNKNVSNYLLDLYEKDKHKFTDLILLSVVISLDRIYGDRETGKIHVNMDKIMNKECLYYFTEKENIEKIGLTEKEISILDNPKKTEPNLDNILNKNESNDQDSGVPKSEL</sequence>
<organism evidence="4">
    <name type="scientific">Methanococcus maripaludis (strain DSM 14266 / JCM 13030 / NBRC 101832 / S2 / LL)</name>
    <dbReference type="NCBI Taxonomy" id="267377"/>
    <lineage>
        <taxon>Archaea</taxon>
        <taxon>Methanobacteriati</taxon>
        <taxon>Methanobacteriota</taxon>
        <taxon>Methanomada group</taxon>
        <taxon>Methanococci</taxon>
        <taxon>Methanococcales</taxon>
        <taxon>Methanococcaceae</taxon>
        <taxon>Methanococcus</taxon>
    </lineage>
</organism>
<dbReference type="InterPro" id="IPR018891">
    <property type="entry name" value="AIPR_C"/>
</dbReference>
<keyword evidence="4" id="KW-1185">Reference proteome</keyword>
<dbReference type="PATRIC" id="fig|267377.15.peg.487"/>
<dbReference type="Proteomes" id="UP000000590">
    <property type="component" value="Chromosome"/>
</dbReference>
<accession>Q6LZZ2</accession>
<dbReference type="HOGENOM" id="CLU_440523_0_0_2"/>
<dbReference type="AlphaFoldDB" id="Q6LZZ2"/>
<dbReference type="STRING" id="267377.MMP0481"/>
<name>Q6LZZ2_METMP</name>
<proteinExistence type="predicted"/>
<dbReference type="RefSeq" id="WP_011170425.1">
    <property type="nucleotide sequence ID" value="NC_005791.1"/>
</dbReference>
<dbReference type="eggNOG" id="arCOG06613">
    <property type="taxonomic scope" value="Archaea"/>
</dbReference>
<evidence type="ECO:0000313" key="4">
    <source>
        <dbReference type="Proteomes" id="UP000000590"/>
    </source>
</evidence>
<dbReference type="GeneID" id="2761453"/>
<gene>
    <name evidence="3" type="ordered locus">MMP0481</name>
</gene>
<reference evidence="3 4" key="1">
    <citation type="journal article" date="2004" name="J. Bacteriol.">
        <title>Complete genome sequence of the genetically tractable hydrogenotrophic methanogen Methanococcus maripaludis.</title>
        <authorList>
            <person name="Hendrickson E.L."/>
            <person name="Kaul R."/>
            <person name="Zhou Y."/>
            <person name="Bovee D."/>
            <person name="Chapman P."/>
            <person name="Chung J."/>
            <person name="Conway de Macario E."/>
            <person name="Dodsworth J.A."/>
            <person name="Gillett W."/>
            <person name="Graham D.E."/>
            <person name="Hackett M."/>
            <person name="Haydock A.K."/>
            <person name="Kang A."/>
            <person name="Land M.L."/>
            <person name="Levy R."/>
            <person name="Lie T.J."/>
            <person name="Major T.A."/>
            <person name="Moore B.C."/>
            <person name="Porat I."/>
            <person name="Palmeiri A."/>
            <person name="Rouse G."/>
            <person name="Saenphimmachak C."/>
            <person name="Soll D."/>
            <person name="Van Dien S."/>
            <person name="Wang T."/>
            <person name="Whitman W.B."/>
            <person name="Xia Q."/>
            <person name="Zhang Y."/>
            <person name="Larimer F.W."/>
            <person name="Olson M.V."/>
            <person name="Leigh J.A."/>
        </authorList>
    </citation>
    <scope>NUCLEOTIDE SEQUENCE [LARGE SCALE GENOMIC DNA]</scope>
    <source>
        <strain evidence="4">S2 / LL</strain>
    </source>
</reference>
<protein>
    <recommendedName>
        <fullName evidence="2">Abortive phage infection protein C-terminal domain-containing protein</fullName>
    </recommendedName>
</protein>